<dbReference type="Proteomes" id="UP001324115">
    <property type="component" value="Unassembled WGS sequence"/>
</dbReference>
<comment type="caution">
    <text evidence="2">The sequence shown here is derived from an EMBL/GenBank/DDBJ whole genome shotgun (WGS) entry which is preliminary data.</text>
</comment>
<organism evidence="2 3">
    <name type="scientific">Quercus rubra</name>
    <name type="common">Northern red oak</name>
    <name type="synonym">Quercus borealis</name>
    <dbReference type="NCBI Taxonomy" id="3512"/>
    <lineage>
        <taxon>Eukaryota</taxon>
        <taxon>Viridiplantae</taxon>
        <taxon>Streptophyta</taxon>
        <taxon>Embryophyta</taxon>
        <taxon>Tracheophyta</taxon>
        <taxon>Spermatophyta</taxon>
        <taxon>Magnoliopsida</taxon>
        <taxon>eudicotyledons</taxon>
        <taxon>Gunneridae</taxon>
        <taxon>Pentapetalae</taxon>
        <taxon>rosids</taxon>
        <taxon>fabids</taxon>
        <taxon>Fagales</taxon>
        <taxon>Fagaceae</taxon>
        <taxon>Quercus</taxon>
    </lineage>
</organism>
<proteinExistence type="predicted"/>
<dbReference type="EMBL" id="JAXUIC010000009">
    <property type="protein sequence ID" value="KAK4571866.1"/>
    <property type="molecule type" value="Genomic_DNA"/>
</dbReference>
<gene>
    <name evidence="2" type="ORF">RGQ29_030321</name>
</gene>
<accession>A0AAN7EHA1</accession>
<protein>
    <submittedName>
        <fullName evidence="2">Uncharacterized protein</fullName>
    </submittedName>
</protein>
<keyword evidence="3" id="KW-1185">Reference proteome</keyword>
<name>A0AAN7EHA1_QUERU</name>
<evidence type="ECO:0000313" key="3">
    <source>
        <dbReference type="Proteomes" id="UP001324115"/>
    </source>
</evidence>
<sequence>MVSQSESFSRSECDNGTAKELEEKIKSNTTTAGEVSRKKVALMTEPKRLLAYANILKDIVLKP</sequence>
<reference evidence="2 3" key="1">
    <citation type="journal article" date="2023" name="G3 (Bethesda)">
        <title>A haplotype-resolved chromosome-scale genome for Quercus rubra L. provides insights into the genetics of adaptive traits for red oak species.</title>
        <authorList>
            <person name="Kapoor B."/>
            <person name="Jenkins J."/>
            <person name="Schmutz J."/>
            <person name="Zhebentyayeva T."/>
            <person name="Kuelheim C."/>
            <person name="Coggeshall M."/>
            <person name="Heim C."/>
            <person name="Lasky J.R."/>
            <person name="Leites L."/>
            <person name="Islam-Faridi N."/>
            <person name="Romero-Severson J."/>
            <person name="DeLeo V.L."/>
            <person name="Lucas S.M."/>
            <person name="Lazic D."/>
            <person name="Gailing O."/>
            <person name="Carlson J."/>
            <person name="Staton M."/>
        </authorList>
    </citation>
    <scope>NUCLEOTIDE SEQUENCE [LARGE SCALE GENOMIC DNA]</scope>
    <source>
        <strain evidence="2">Pseudo-F2</strain>
    </source>
</reference>
<feature type="region of interest" description="Disordered" evidence="1">
    <location>
        <begin position="1"/>
        <end position="34"/>
    </location>
</feature>
<evidence type="ECO:0000313" key="2">
    <source>
        <dbReference type="EMBL" id="KAK4571866.1"/>
    </source>
</evidence>
<feature type="compositionally biased region" description="Basic and acidic residues" evidence="1">
    <location>
        <begin position="9"/>
        <end position="26"/>
    </location>
</feature>
<evidence type="ECO:0000256" key="1">
    <source>
        <dbReference type="SAM" id="MobiDB-lite"/>
    </source>
</evidence>
<dbReference type="AlphaFoldDB" id="A0AAN7EHA1"/>